<dbReference type="PANTHER" id="PTHR11735">
    <property type="entry name" value="TRNA N6-ADENOSINE THREONYLCARBAMOYLTRANSFERASE"/>
    <property type="match status" value="1"/>
</dbReference>
<comment type="caution">
    <text evidence="2">The sequence shown here is derived from an EMBL/GenBank/DDBJ whole genome shotgun (WGS) entry which is preliminary data.</text>
</comment>
<reference evidence="2" key="1">
    <citation type="submission" date="2020-10" db="EMBL/GenBank/DDBJ databases">
        <title>Connecting structure to function with the recovery of over 1000 high-quality activated sludge metagenome-assembled genomes encoding full-length rRNA genes using long-read sequencing.</title>
        <authorList>
            <person name="Singleton C.M."/>
            <person name="Petriglieri F."/>
            <person name="Kristensen J.M."/>
            <person name="Kirkegaard R.H."/>
            <person name="Michaelsen T.Y."/>
            <person name="Andersen M.H."/>
            <person name="Karst S.M."/>
            <person name="Dueholm M.S."/>
            <person name="Nielsen P.H."/>
            <person name="Albertsen M."/>
        </authorList>
    </citation>
    <scope>NUCLEOTIDE SEQUENCE</scope>
    <source>
        <strain evidence="2">OdNE_18-Q3-R46-58_BAT3C.305</strain>
    </source>
</reference>
<proteinExistence type="predicted"/>
<dbReference type="EMBL" id="JADKBR010000015">
    <property type="protein sequence ID" value="MBK8890922.1"/>
    <property type="molecule type" value="Genomic_DNA"/>
</dbReference>
<protein>
    <submittedName>
        <fullName evidence="2">tRNA (Adenosine(37)-N6)-threonylcarbamoyltransferase complex dimerization subunit type 1 TsaB</fullName>
    </submittedName>
</protein>
<feature type="domain" description="Gcp-like" evidence="1">
    <location>
        <begin position="32"/>
        <end position="127"/>
    </location>
</feature>
<dbReference type="AlphaFoldDB" id="A0A9D7LV99"/>
<sequence length="229" mass="23793">MKILALETSTDFGTCALWQDGVIDQRVCPSGRPHSETLLPLVRELMAGSEIGFTQLDAIAFGAGPGAFTGLRVACAVAQGLAVAADLPVAPVCGLQAMAATVGEYRVFSLLDARMSEVYAATYERHADDPQLLGEIRLGLPATLELPIGEGWVVCGNAPAAYPALAGRLLDAGIRLLPGVLPQADAVARLAARHLQRGAAIDPGLAAPLYVRDKVARTISERLGSGGKA</sequence>
<dbReference type="InterPro" id="IPR000905">
    <property type="entry name" value="Gcp-like_dom"/>
</dbReference>
<dbReference type="GO" id="GO:0005829">
    <property type="term" value="C:cytosol"/>
    <property type="evidence" value="ECO:0007669"/>
    <property type="project" value="TreeGrafter"/>
</dbReference>
<dbReference type="InterPro" id="IPR043129">
    <property type="entry name" value="ATPase_NBD"/>
</dbReference>
<evidence type="ECO:0000259" key="1">
    <source>
        <dbReference type="Pfam" id="PF00814"/>
    </source>
</evidence>
<dbReference type="GO" id="GO:0002949">
    <property type="term" value="P:tRNA threonylcarbamoyladenosine modification"/>
    <property type="evidence" value="ECO:0007669"/>
    <property type="project" value="InterPro"/>
</dbReference>
<organism evidence="2 3">
    <name type="scientific">Candidatus Dechloromonas phosphorivorans</name>
    <dbReference type="NCBI Taxonomy" id="2899244"/>
    <lineage>
        <taxon>Bacteria</taxon>
        <taxon>Pseudomonadati</taxon>
        <taxon>Pseudomonadota</taxon>
        <taxon>Betaproteobacteria</taxon>
        <taxon>Rhodocyclales</taxon>
        <taxon>Azonexaceae</taxon>
        <taxon>Dechloromonas</taxon>
    </lineage>
</organism>
<dbReference type="CDD" id="cd24032">
    <property type="entry name" value="ASKHA_NBD_TsaB"/>
    <property type="match status" value="1"/>
</dbReference>
<dbReference type="Proteomes" id="UP000808146">
    <property type="component" value="Unassembled WGS sequence"/>
</dbReference>
<dbReference type="Gene3D" id="3.30.420.40">
    <property type="match status" value="2"/>
</dbReference>
<dbReference type="PANTHER" id="PTHR11735:SF11">
    <property type="entry name" value="TRNA THREONYLCARBAMOYLADENOSINE BIOSYNTHESIS PROTEIN TSAB"/>
    <property type="match status" value="1"/>
</dbReference>
<accession>A0A9D7LV99</accession>
<evidence type="ECO:0000313" key="2">
    <source>
        <dbReference type="EMBL" id="MBK8890922.1"/>
    </source>
</evidence>
<gene>
    <name evidence="2" type="primary">tsaB</name>
    <name evidence="2" type="ORF">IPN75_11350</name>
</gene>
<evidence type="ECO:0000313" key="3">
    <source>
        <dbReference type="Proteomes" id="UP000808146"/>
    </source>
</evidence>
<name>A0A9D7LV99_9RHOO</name>
<dbReference type="Pfam" id="PF00814">
    <property type="entry name" value="TsaD"/>
    <property type="match status" value="1"/>
</dbReference>
<dbReference type="SUPFAM" id="SSF53067">
    <property type="entry name" value="Actin-like ATPase domain"/>
    <property type="match status" value="2"/>
</dbReference>
<dbReference type="NCBIfam" id="TIGR03725">
    <property type="entry name" value="T6A_YeaZ"/>
    <property type="match status" value="1"/>
</dbReference>
<dbReference type="InterPro" id="IPR022496">
    <property type="entry name" value="T6A_TsaB"/>
</dbReference>